<evidence type="ECO:0000256" key="2">
    <source>
        <dbReference type="SAM" id="Phobius"/>
    </source>
</evidence>
<comment type="caution">
    <text evidence="4">The sequence shown here is derived from an EMBL/GenBank/DDBJ whole genome shotgun (WGS) entry which is preliminary data.</text>
</comment>
<evidence type="ECO:0000313" key="4">
    <source>
        <dbReference type="EMBL" id="KAK9905565.1"/>
    </source>
</evidence>
<feature type="region of interest" description="Disordered" evidence="1">
    <location>
        <begin position="176"/>
        <end position="209"/>
    </location>
</feature>
<protein>
    <recommendedName>
        <fullName evidence="3">DUF2062 domain-containing protein</fullName>
    </recommendedName>
</protein>
<gene>
    <name evidence="4" type="ORF">WJX75_002262</name>
</gene>
<feature type="compositionally biased region" description="Polar residues" evidence="1">
    <location>
        <begin position="200"/>
        <end position="209"/>
    </location>
</feature>
<evidence type="ECO:0000256" key="1">
    <source>
        <dbReference type="SAM" id="MobiDB-lite"/>
    </source>
</evidence>
<dbReference type="PANTHER" id="PTHR35102:SF1">
    <property type="entry name" value="E3 UBIQUITIN-PROTEIN LIGASE"/>
    <property type="match status" value="1"/>
</dbReference>
<feature type="transmembrane region" description="Helical" evidence="2">
    <location>
        <begin position="125"/>
        <end position="150"/>
    </location>
</feature>
<evidence type="ECO:0000259" key="3">
    <source>
        <dbReference type="Pfam" id="PF09835"/>
    </source>
</evidence>
<name>A0ABR2YHK7_9CHLO</name>
<evidence type="ECO:0000313" key="5">
    <source>
        <dbReference type="Proteomes" id="UP001491310"/>
    </source>
</evidence>
<dbReference type="Proteomes" id="UP001491310">
    <property type="component" value="Unassembled WGS sequence"/>
</dbReference>
<dbReference type="EMBL" id="JALJOT010000011">
    <property type="protein sequence ID" value="KAK9905565.1"/>
    <property type="molecule type" value="Genomic_DNA"/>
</dbReference>
<organism evidence="4 5">
    <name type="scientific">Coccomyxa subellipsoidea</name>
    <dbReference type="NCBI Taxonomy" id="248742"/>
    <lineage>
        <taxon>Eukaryota</taxon>
        <taxon>Viridiplantae</taxon>
        <taxon>Chlorophyta</taxon>
        <taxon>core chlorophytes</taxon>
        <taxon>Trebouxiophyceae</taxon>
        <taxon>Trebouxiophyceae incertae sedis</taxon>
        <taxon>Coccomyxaceae</taxon>
        <taxon>Coccomyxa</taxon>
    </lineage>
</organism>
<sequence length="209" mass="22562">MEGFKGWFKRKVADPFWSYLKQGAEPRVLARSAAVGFNIGLCPLVGVSTGITVVTLLITRSLLHGPMTILANFVALPADVALVLPFMRLGELLLGVPQLPVSPVSIKDIIFNHPGDALKGLGHAILGWAVCFPLSTWITSLILQPIFAILQRRLQRGRTDALEVLLEEDAVSVSSGCDDRSMRRSGSMSPMAPMRGRSARGQSADDSIV</sequence>
<keyword evidence="2" id="KW-0812">Transmembrane</keyword>
<feature type="domain" description="DUF2062" evidence="3">
    <location>
        <begin position="15"/>
        <end position="152"/>
    </location>
</feature>
<reference evidence="4 5" key="1">
    <citation type="journal article" date="2024" name="Nat. Commun.">
        <title>Phylogenomics reveals the evolutionary origins of lichenization in chlorophyte algae.</title>
        <authorList>
            <person name="Puginier C."/>
            <person name="Libourel C."/>
            <person name="Otte J."/>
            <person name="Skaloud P."/>
            <person name="Haon M."/>
            <person name="Grisel S."/>
            <person name="Petersen M."/>
            <person name="Berrin J.G."/>
            <person name="Delaux P.M."/>
            <person name="Dal Grande F."/>
            <person name="Keller J."/>
        </authorList>
    </citation>
    <scope>NUCLEOTIDE SEQUENCE [LARGE SCALE GENOMIC DNA]</scope>
    <source>
        <strain evidence="4 5">SAG 216-7</strain>
    </source>
</reference>
<keyword evidence="5" id="KW-1185">Reference proteome</keyword>
<dbReference type="Pfam" id="PF09835">
    <property type="entry name" value="DUF2062"/>
    <property type="match status" value="1"/>
</dbReference>
<feature type="compositionally biased region" description="Low complexity" evidence="1">
    <location>
        <begin position="184"/>
        <end position="196"/>
    </location>
</feature>
<accession>A0ABR2YHK7</accession>
<dbReference type="InterPro" id="IPR018639">
    <property type="entry name" value="DUF2062"/>
</dbReference>
<proteinExistence type="predicted"/>
<feature type="transmembrane region" description="Helical" evidence="2">
    <location>
        <begin position="35"/>
        <end position="57"/>
    </location>
</feature>
<keyword evidence="2" id="KW-1133">Transmembrane helix</keyword>
<keyword evidence="2" id="KW-0472">Membrane</keyword>
<dbReference type="PANTHER" id="PTHR35102">
    <property type="entry name" value="E3 UBIQUITIN-PROTEIN LIGASE"/>
    <property type="match status" value="1"/>
</dbReference>